<feature type="compositionally biased region" description="Basic and acidic residues" evidence="1">
    <location>
        <begin position="71"/>
        <end position="82"/>
    </location>
</feature>
<comment type="caution">
    <text evidence="2">The sequence shown here is derived from an EMBL/GenBank/DDBJ whole genome shotgun (WGS) entry which is preliminary data.</text>
</comment>
<protein>
    <submittedName>
        <fullName evidence="2">Uncharacterized protein</fullName>
    </submittedName>
</protein>
<dbReference type="RefSeq" id="WP_006192076.1">
    <property type="nucleotide sequence ID" value="NC_015437.1"/>
</dbReference>
<evidence type="ECO:0000313" key="2">
    <source>
        <dbReference type="EMBL" id="EEX77612.1"/>
    </source>
</evidence>
<feature type="region of interest" description="Disordered" evidence="1">
    <location>
        <begin position="50"/>
        <end position="97"/>
    </location>
</feature>
<evidence type="ECO:0000313" key="3">
    <source>
        <dbReference type="Proteomes" id="UP000003505"/>
    </source>
</evidence>
<name>C9LU81_SELS3</name>
<evidence type="ECO:0000256" key="1">
    <source>
        <dbReference type="SAM" id="MobiDB-lite"/>
    </source>
</evidence>
<sequence length="164" mass="18356">MERIMLGLKSLSMRLDAYAMRHGLTLDVAHSKDPDPKNWRTINGSKVHLTEGKIDGGAGGKFSGKAWTGKTQHEFTPKETTKKSKPTSKKSTPAEKVMSYINEQVGVDLTGHRNTKREKRGEVIIKWSELNQSQQSKIKGLANTYGRFELIECGGWGMQIKPKK</sequence>
<dbReference type="STRING" id="546271.Selsp_1334"/>
<accession>C9LU81</accession>
<dbReference type="Proteomes" id="UP000003505">
    <property type="component" value="Unassembled WGS sequence"/>
</dbReference>
<dbReference type="EMBL" id="ACKP02000015">
    <property type="protein sequence ID" value="EEX77612.1"/>
    <property type="molecule type" value="Genomic_DNA"/>
</dbReference>
<dbReference type="OrthoDB" id="9915336at2"/>
<gene>
    <name evidence="2" type="ORF">SELSPUOL_00888</name>
</gene>
<proteinExistence type="predicted"/>
<organism evidence="2 3">
    <name type="scientific">Selenomonas sputigena (strain ATCC 35185 / DSM 20758 / CCUG 44933 / VPI D19B-28)</name>
    <dbReference type="NCBI Taxonomy" id="546271"/>
    <lineage>
        <taxon>Bacteria</taxon>
        <taxon>Bacillati</taxon>
        <taxon>Bacillota</taxon>
        <taxon>Negativicutes</taxon>
        <taxon>Selenomonadales</taxon>
        <taxon>Selenomonadaceae</taxon>
        <taxon>Selenomonas</taxon>
    </lineage>
</organism>
<dbReference type="AlphaFoldDB" id="C9LU81"/>
<reference evidence="2 3" key="1">
    <citation type="submission" date="2009-09" db="EMBL/GenBank/DDBJ databases">
        <authorList>
            <person name="Weinstock G."/>
            <person name="Sodergren E."/>
            <person name="Clifton S."/>
            <person name="Fulton L."/>
            <person name="Fulton B."/>
            <person name="Courtney L."/>
            <person name="Fronick C."/>
            <person name="Harrison M."/>
            <person name="Strong C."/>
            <person name="Farmer C."/>
            <person name="Delahaunty K."/>
            <person name="Markovic C."/>
            <person name="Hall O."/>
            <person name="Minx P."/>
            <person name="Tomlinson C."/>
            <person name="Mitreva M."/>
            <person name="Nelson J."/>
            <person name="Hou S."/>
            <person name="Wollam A."/>
            <person name="Pepin K.H."/>
            <person name="Johnson M."/>
            <person name="Bhonagiri V."/>
            <person name="Nash W.E."/>
            <person name="Warren W."/>
            <person name="Chinwalla A."/>
            <person name="Mardis E.R."/>
            <person name="Wilson R.K."/>
        </authorList>
    </citation>
    <scope>NUCLEOTIDE SEQUENCE [LARGE SCALE GENOMIC DNA]</scope>
    <source>
        <strain evidence="3">ATCC 35185 / DSM 20758 / VPI D19B-28</strain>
    </source>
</reference>